<comment type="caution">
    <text evidence="2">The sequence shown here is derived from an EMBL/GenBank/DDBJ whole genome shotgun (WGS) entry which is preliminary data.</text>
</comment>
<dbReference type="PANTHER" id="PTHR38788:SF3">
    <property type="entry name" value="CLR5 DOMAIN-CONTAINING PROTEIN"/>
    <property type="match status" value="1"/>
</dbReference>
<dbReference type="Proteomes" id="UP001274830">
    <property type="component" value="Unassembled WGS sequence"/>
</dbReference>
<evidence type="ECO:0000313" key="3">
    <source>
        <dbReference type="Proteomes" id="UP001274830"/>
    </source>
</evidence>
<feature type="domain" description="Clr5" evidence="1">
    <location>
        <begin position="1"/>
        <end position="25"/>
    </location>
</feature>
<dbReference type="AlphaFoldDB" id="A0AAE0WST1"/>
<organism evidence="2 3">
    <name type="scientific">Recurvomyces mirabilis</name>
    <dbReference type="NCBI Taxonomy" id="574656"/>
    <lineage>
        <taxon>Eukaryota</taxon>
        <taxon>Fungi</taxon>
        <taxon>Dikarya</taxon>
        <taxon>Ascomycota</taxon>
        <taxon>Pezizomycotina</taxon>
        <taxon>Dothideomycetes</taxon>
        <taxon>Dothideomycetidae</taxon>
        <taxon>Mycosphaerellales</taxon>
        <taxon>Teratosphaeriaceae</taxon>
        <taxon>Recurvomyces</taxon>
    </lineage>
</organism>
<accession>A0AAE0WST1</accession>
<evidence type="ECO:0000313" key="2">
    <source>
        <dbReference type="EMBL" id="KAK3677419.1"/>
    </source>
</evidence>
<dbReference type="PANTHER" id="PTHR38788">
    <property type="entry name" value="CLR5 DOMAIN-CONTAINING PROTEIN"/>
    <property type="match status" value="1"/>
</dbReference>
<gene>
    <name evidence="2" type="ORF">LTR78_002957</name>
</gene>
<reference evidence="2" key="1">
    <citation type="submission" date="2023-07" db="EMBL/GenBank/DDBJ databases">
        <title>Black Yeasts Isolated from many extreme environments.</title>
        <authorList>
            <person name="Coleine C."/>
            <person name="Stajich J.E."/>
            <person name="Selbmann L."/>
        </authorList>
    </citation>
    <scope>NUCLEOTIDE SEQUENCE</scope>
    <source>
        <strain evidence="2">CCFEE 5485</strain>
    </source>
</reference>
<name>A0AAE0WST1_9PEZI</name>
<keyword evidence="3" id="KW-1185">Reference proteome</keyword>
<proteinExistence type="predicted"/>
<dbReference type="Pfam" id="PF14420">
    <property type="entry name" value="Clr5"/>
    <property type="match status" value="1"/>
</dbReference>
<evidence type="ECO:0000259" key="1">
    <source>
        <dbReference type="Pfam" id="PF14420"/>
    </source>
</evidence>
<sequence length="427" mass="47712">MAVTYGFHASERQYLHRIKKWHLNKKIKQDDMLIMHRKVLQRSKEGKETTVLLYDHEVGTERIKAFVKRNRVATTPSQLPQWPTPAHILAYTPFGQMIPETATTQEDSNTYDGVVIPPILTSCRPSSLKLALIADYMRFCPRLATLESSDRWLFQQRAITMQQVWCKSSTALHAHDTRQEYWSYFSAIGTASLEAGAYGSEVNRTVGVNGIINILDRRMPGFRHGIDVDRIWDQCSSGCTVTTDGKAFEGSADYVPSELLSCPSHFEGRHCEKSLVLSERAKRILAGPNASLLTIHAIHPGSDMRYFSFGEYMMTTRHVEKTHGEVGTQGPAGSLGTPQTVLCGAMVTPPTSATYVPRDFEDRVIAMNMADEPLITSSSTISASHTETETIDWDFLGAGMDWLRDVDRVDLGFMDDVTAYGPSKVHG</sequence>
<dbReference type="InterPro" id="IPR025676">
    <property type="entry name" value="Clr5_dom"/>
</dbReference>
<dbReference type="EMBL" id="JAUTXT010000007">
    <property type="protein sequence ID" value="KAK3677419.1"/>
    <property type="molecule type" value="Genomic_DNA"/>
</dbReference>
<protein>
    <recommendedName>
        <fullName evidence="1">Clr5 domain-containing protein</fullName>
    </recommendedName>
</protein>